<sequence>MVQAGRLIVRSLHNMLAALKFAMSSLAIFERLLSRRHPQSTAPQALGIRRVRSWLTGACGVRHPRSWLTCCGSGIRREPAASARCGAACCSRASCPASCRAAPRRFRQRGGHPRNLSRALNQALSRAIPRALPPAVFVSLPSSVSFSVPTAASSEAPAAVLTAIPSAHRAAQFAGACIHHSAACLPACARRGRRGAHHPLREARTVRARATVERRVAVRGHSTACGRCLRTLAATPVRQVIHSKLRRAAPLLGTTPIEAAPTPPGATT</sequence>
<organism evidence="1">
    <name type="scientific">Chrysotila carterae</name>
    <name type="common">Marine alga</name>
    <name type="synonym">Syracosphaera carterae</name>
    <dbReference type="NCBI Taxonomy" id="13221"/>
    <lineage>
        <taxon>Eukaryota</taxon>
        <taxon>Haptista</taxon>
        <taxon>Haptophyta</taxon>
        <taxon>Prymnesiophyceae</taxon>
        <taxon>Isochrysidales</taxon>
        <taxon>Isochrysidaceae</taxon>
        <taxon>Chrysotila</taxon>
    </lineage>
</organism>
<protein>
    <submittedName>
        <fullName evidence="1">Uncharacterized protein</fullName>
    </submittedName>
</protein>
<proteinExistence type="predicted"/>
<name>A0A7S4BZ54_CHRCT</name>
<dbReference type="AlphaFoldDB" id="A0A7S4BZ54"/>
<accession>A0A7S4BZ54</accession>
<reference evidence="1" key="1">
    <citation type="submission" date="2021-01" db="EMBL/GenBank/DDBJ databases">
        <authorList>
            <person name="Corre E."/>
            <person name="Pelletier E."/>
            <person name="Niang G."/>
            <person name="Scheremetjew M."/>
            <person name="Finn R."/>
            <person name="Kale V."/>
            <person name="Holt S."/>
            <person name="Cochrane G."/>
            <person name="Meng A."/>
            <person name="Brown T."/>
            <person name="Cohen L."/>
        </authorList>
    </citation>
    <scope>NUCLEOTIDE SEQUENCE</scope>
    <source>
        <strain evidence="1">CCMP645</strain>
    </source>
</reference>
<dbReference type="EMBL" id="HBIZ01053977">
    <property type="protein sequence ID" value="CAE0781839.1"/>
    <property type="molecule type" value="Transcribed_RNA"/>
</dbReference>
<gene>
    <name evidence="1" type="ORF">PCAR00345_LOCUS34535</name>
</gene>
<evidence type="ECO:0000313" key="1">
    <source>
        <dbReference type="EMBL" id="CAE0781839.1"/>
    </source>
</evidence>